<dbReference type="Proteomes" id="UP000092445">
    <property type="component" value="Unassembled WGS sequence"/>
</dbReference>
<accession>A0A1A9ZSH5</accession>
<evidence type="ECO:0000313" key="2">
    <source>
        <dbReference type="Proteomes" id="UP000092445"/>
    </source>
</evidence>
<dbReference type="EnsemblMetazoa" id="GPAI023609-RA">
    <property type="protein sequence ID" value="GPAI023609-PA"/>
    <property type="gene ID" value="GPAI023609"/>
</dbReference>
<dbReference type="VEuPathDB" id="VectorBase:GPAI023609"/>
<name>A0A1A9ZSH5_GLOPL</name>
<protein>
    <submittedName>
        <fullName evidence="1">Uncharacterized protein</fullName>
    </submittedName>
</protein>
<dbReference type="AlphaFoldDB" id="A0A1A9ZSH5"/>
<keyword evidence="2" id="KW-1185">Reference proteome</keyword>
<reference evidence="2" key="1">
    <citation type="submission" date="2014-03" db="EMBL/GenBank/DDBJ databases">
        <authorList>
            <person name="Aksoy S."/>
            <person name="Warren W."/>
            <person name="Wilson R.K."/>
        </authorList>
    </citation>
    <scope>NUCLEOTIDE SEQUENCE [LARGE SCALE GENOMIC DNA]</scope>
    <source>
        <strain evidence="2">IAEA</strain>
    </source>
</reference>
<proteinExistence type="predicted"/>
<evidence type="ECO:0000313" key="1">
    <source>
        <dbReference type="EnsemblMetazoa" id="GPAI023609-PA"/>
    </source>
</evidence>
<reference evidence="1" key="2">
    <citation type="submission" date="2020-05" db="UniProtKB">
        <authorList>
            <consortium name="EnsemblMetazoa"/>
        </authorList>
    </citation>
    <scope>IDENTIFICATION</scope>
    <source>
        <strain evidence="1">IAEA</strain>
    </source>
</reference>
<organism evidence="1 2">
    <name type="scientific">Glossina pallidipes</name>
    <name type="common">Tsetse fly</name>
    <dbReference type="NCBI Taxonomy" id="7398"/>
    <lineage>
        <taxon>Eukaryota</taxon>
        <taxon>Metazoa</taxon>
        <taxon>Ecdysozoa</taxon>
        <taxon>Arthropoda</taxon>
        <taxon>Hexapoda</taxon>
        <taxon>Insecta</taxon>
        <taxon>Pterygota</taxon>
        <taxon>Neoptera</taxon>
        <taxon>Endopterygota</taxon>
        <taxon>Diptera</taxon>
        <taxon>Brachycera</taxon>
        <taxon>Muscomorpha</taxon>
        <taxon>Hippoboscoidea</taxon>
        <taxon>Glossinidae</taxon>
        <taxon>Glossina</taxon>
    </lineage>
</organism>
<sequence>MPNVALSFLLSNGETLVMKRDVISKLKSHNRYGLCKEITVSWGVLDNKTRYLNVLQQVDAMIYNKIPDGEKQANIKVSAVTTVDDPSKGIKIIIGPSHLLSSHYSNSNINGFYHLMPTLESDKRYFTSSVFTAAQMISRQTVFTK</sequence>